<reference evidence="2" key="1">
    <citation type="submission" date="2020-06" db="EMBL/GenBank/DDBJ databases">
        <authorList>
            <consortium name="Plant Systems Biology data submission"/>
        </authorList>
    </citation>
    <scope>NUCLEOTIDE SEQUENCE</scope>
    <source>
        <strain evidence="2">D6</strain>
    </source>
</reference>
<dbReference type="Proteomes" id="UP001153069">
    <property type="component" value="Unassembled WGS sequence"/>
</dbReference>
<gene>
    <name evidence="2" type="ORF">SEMRO_68_G038340.1</name>
</gene>
<feature type="transmembrane region" description="Helical" evidence="1">
    <location>
        <begin position="218"/>
        <end position="241"/>
    </location>
</feature>
<evidence type="ECO:0000313" key="2">
    <source>
        <dbReference type="EMBL" id="CAB9499786.1"/>
    </source>
</evidence>
<feature type="transmembrane region" description="Helical" evidence="1">
    <location>
        <begin position="276"/>
        <end position="297"/>
    </location>
</feature>
<organism evidence="2 3">
    <name type="scientific">Seminavis robusta</name>
    <dbReference type="NCBI Taxonomy" id="568900"/>
    <lineage>
        <taxon>Eukaryota</taxon>
        <taxon>Sar</taxon>
        <taxon>Stramenopiles</taxon>
        <taxon>Ochrophyta</taxon>
        <taxon>Bacillariophyta</taxon>
        <taxon>Bacillariophyceae</taxon>
        <taxon>Bacillariophycidae</taxon>
        <taxon>Naviculales</taxon>
        <taxon>Naviculaceae</taxon>
        <taxon>Seminavis</taxon>
    </lineage>
</organism>
<keyword evidence="1" id="KW-0812">Transmembrane</keyword>
<keyword evidence="3" id="KW-1185">Reference proteome</keyword>
<comment type="caution">
    <text evidence="2">The sequence shown here is derived from an EMBL/GenBank/DDBJ whole genome shotgun (WGS) entry which is preliminary data.</text>
</comment>
<keyword evidence="1" id="KW-0472">Membrane</keyword>
<keyword evidence="1" id="KW-1133">Transmembrane helix</keyword>
<evidence type="ECO:0000313" key="3">
    <source>
        <dbReference type="Proteomes" id="UP001153069"/>
    </source>
</evidence>
<dbReference type="AlphaFoldDB" id="A0A9N8DFL0"/>
<name>A0A9N8DFL0_9STRA</name>
<dbReference type="EMBL" id="CAICTM010000067">
    <property type="protein sequence ID" value="CAB9499786.1"/>
    <property type="molecule type" value="Genomic_DNA"/>
</dbReference>
<evidence type="ECO:0000256" key="1">
    <source>
        <dbReference type="SAM" id="Phobius"/>
    </source>
</evidence>
<accession>A0A9N8DFL0</accession>
<proteinExistence type="predicted"/>
<feature type="transmembrane region" description="Helical" evidence="1">
    <location>
        <begin position="408"/>
        <end position="426"/>
    </location>
</feature>
<sequence>MLDDCEKEETMLLVMVDEIPSDCGRRSTGSRKRRRPTLLTQRTCPLSDEEEDDDGDVLSLNVVAISDVTSEEDDISSTIVEEEDTSSGSMMSLMDLSVENAFRSNSCQLLSLLEQNHKALYSLLQEEEEDDVLFQNCLEEPQEDTHDVGFPLSVAPHATATPKAECWKDSLDFELQHSVPGVMALALYCAAHASTYELISNLAYEAVEPELDGFNKGYLYGPLLILGCLLSRYCGLVWDFVSPMAYRRVKWIYHNRVRCGSTDAKALHWLQQQGEVALGCVQIVAYYMCYIGVVFFVGELAGLCDQRDEILAGMPSSRYEESLSANYSSTSNHTFLYMCPAEDMSPQGLFGPTNATAHQWDPLACNYEMGVIVESFGSEDDLYFFDSLSRNSYDHFFGQYYEAPLFDSVHHILFYAGVALIAMVALKKGLGYSFWAGW</sequence>
<protein>
    <submittedName>
        <fullName evidence="2">Uncharacterized protein</fullName>
    </submittedName>
</protein>